<keyword evidence="4 5" id="KW-0472">Membrane</keyword>
<dbReference type="Pfam" id="PF01061">
    <property type="entry name" value="ABC2_membrane"/>
    <property type="match status" value="1"/>
</dbReference>
<keyword evidence="2 5" id="KW-0812">Transmembrane</keyword>
<organism evidence="7 8">
    <name type="scientific">Coffea canephora</name>
    <name type="common">Robusta coffee</name>
    <dbReference type="NCBI Taxonomy" id="49390"/>
    <lineage>
        <taxon>Eukaryota</taxon>
        <taxon>Viridiplantae</taxon>
        <taxon>Streptophyta</taxon>
        <taxon>Embryophyta</taxon>
        <taxon>Tracheophyta</taxon>
        <taxon>Spermatophyta</taxon>
        <taxon>Magnoliopsida</taxon>
        <taxon>eudicotyledons</taxon>
        <taxon>Gunneridae</taxon>
        <taxon>Pentapetalae</taxon>
        <taxon>asterids</taxon>
        <taxon>lamiids</taxon>
        <taxon>Gentianales</taxon>
        <taxon>Rubiaceae</taxon>
        <taxon>Ixoroideae</taxon>
        <taxon>Gardenieae complex</taxon>
        <taxon>Bertiereae - Coffeeae clade</taxon>
        <taxon>Coffeeae</taxon>
        <taxon>Coffea</taxon>
    </lineage>
</organism>
<evidence type="ECO:0000256" key="1">
    <source>
        <dbReference type="ARBA" id="ARBA00004141"/>
    </source>
</evidence>
<reference evidence="8" key="1">
    <citation type="journal article" date="2014" name="Science">
        <title>The coffee genome provides insight into the convergent evolution of caffeine biosynthesis.</title>
        <authorList>
            <person name="Denoeud F."/>
            <person name="Carretero-Paulet L."/>
            <person name="Dereeper A."/>
            <person name="Droc G."/>
            <person name="Guyot R."/>
            <person name="Pietrella M."/>
            <person name="Zheng C."/>
            <person name="Alberti A."/>
            <person name="Anthony F."/>
            <person name="Aprea G."/>
            <person name="Aury J.M."/>
            <person name="Bento P."/>
            <person name="Bernard M."/>
            <person name="Bocs S."/>
            <person name="Campa C."/>
            <person name="Cenci A."/>
            <person name="Combes M.C."/>
            <person name="Crouzillat D."/>
            <person name="Da Silva C."/>
            <person name="Daddiego L."/>
            <person name="De Bellis F."/>
            <person name="Dussert S."/>
            <person name="Garsmeur O."/>
            <person name="Gayraud T."/>
            <person name="Guignon V."/>
            <person name="Jahn K."/>
            <person name="Jamilloux V."/>
            <person name="Joet T."/>
            <person name="Labadie K."/>
            <person name="Lan T."/>
            <person name="Leclercq J."/>
            <person name="Lepelley M."/>
            <person name="Leroy T."/>
            <person name="Li L.T."/>
            <person name="Librado P."/>
            <person name="Lopez L."/>
            <person name="Munoz A."/>
            <person name="Noel B."/>
            <person name="Pallavicini A."/>
            <person name="Perrotta G."/>
            <person name="Poncet V."/>
            <person name="Pot D."/>
            <person name="Priyono X."/>
            <person name="Rigoreau M."/>
            <person name="Rouard M."/>
            <person name="Rozas J."/>
            <person name="Tranchant-Dubreuil C."/>
            <person name="VanBuren R."/>
            <person name="Zhang Q."/>
            <person name="Andrade A.C."/>
            <person name="Argout X."/>
            <person name="Bertrand B."/>
            <person name="de Kochko A."/>
            <person name="Graziosi G."/>
            <person name="Henry R.J."/>
            <person name="Jayarama X."/>
            <person name="Ming R."/>
            <person name="Nagai C."/>
            <person name="Rounsley S."/>
            <person name="Sankoff D."/>
            <person name="Giuliano G."/>
            <person name="Albert V.A."/>
            <person name="Wincker P."/>
            <person name="Lashermes P."/>
        </authorList>
    </citation>
    <scope>NUCLEOTIDE SEQUENCE [LARGE SCALE GENOMIC DNA]</scope>
    <source>
        <strain evidence="8">cv. DH200-94</strain>
    </source>
</reference>
<feature type="transmembrane region" description="Helical" evidence="5">
    <location>
        <begin position="49"/>
        <end position="75"/>
    </location>
</feature>
<dbReference type="GO" id="GO:0140359">
    <property type="term" value="F:ABC-type transporter activity"/>
    <property type="evidence" value="ECO:0007669"/>
    <property type="project" value="InterPro"/>
</dbReference>
<dbReference type="PANTHER" id="PTHR48040">
    <property type="entry name" value="PLEIOTROPIC DRUG RESISTANCE PROTEIN 1-LIKE ISOFORM X1"/>
    <property type="match status" value="1"/>
</dbReference>
<dbReference type="InParanoid" id="A0A068V3Y8"/>
<feature type="domain" description="ABC-2 type transporter transmembrane" evidence="6">
    <location>
        <begin position="6"/>
        <end position="102"/>
    </location>
</feature>
<evidence type="ECO:0000313" key="7">
    <source>
        <dbReference type="EMBL" id="CDP15189.1"/>
    </source>
</evidence>
<dbReference type="Proteomes" id="UP000295252">
    <property type="component" value="Chromosome IV"/>
</dbReference>
<dbReference type="AlphaFoldDB" id="A0A068V3Y8"/>
<keyword evidence="3 5" id="KW-1133">Transmembrane helix</keyword>
<evidence type="ECO:0000256" key="4">
    <source>
        <dbReference type="ARBA" id="ARBA00023136"/>
    </source>
</evidence>
<dbReference type="OrthoDB" id="66620at2759"/>
<accession>A0A068V3Y8</accession>
<feature type="transmembrane region" description="Helical" evidence="5">
    <location>
        <begin position="152"/>
        <end position="171"/>
    </location>
</feature>
<sequence length="172" mass="19767">MGDNSKQYWSHWRSPSYNLIRFLHIFTVSVIFGVLFWNQGQKMDNQQSLFNVFGATYTAVFFCGVNNCASVSPYVSTERVVLFLYRERFAGMYTSWSLCTCSANPKMVDLAILNGMITSQYGDIQKEIEVFGETKTIAAFLRDYYGFHHGQLPLVPFISILYPLTFAFVFAF</sequence>
<dbReference type="PANTHER" id="PTHR48040:SF18">
    <property type="entry name" value="PLEIOTROPIC DRUG RESISTANCE PROTEIN 3-LIKE ISOFORM X1"/>
    <property type="match status" value="1"/>
</dbReference>
<keyword evidence="8" id="KW-1185">Reference proteome</keyword>
<feature type="transmembrane region" description="Helical" evidence="5">
    <location>
        <begin position="20"/>
        <end position="37"/>
    </location>
</feature>
<proteinExistence type="predicted"/>
<evidence type="ECO:0000256" key="3">
    <source>
        <dbReference type="ARBA" id="ARBA00022989"/>
    </source>
</evidence>
<dbReference type="Gramene" id="CDP15189">
    <property type="protein sequence ID" value="CDP15189"/>
    <property type="gene ID" value="GSCOC_T00042802001"/>
</dbReference>
<evidence type="ECO:0000259" key="6">
    <source>
        <dbReference type="Pfam" id="PF01061"/>
    </source>
</evidence>
<gene>
    <name evidence="7" type="ORF">GSCOC_T00042802001</name>
</gene>
<dbReference type="GO" id="GO:0016020">
    <property type="term" value="C:membrane"/>
    <property type="evidence" value="ECO:0007669"/>
    <property type="project" value="UniProtKB-SubCell"/>
</dbReference>
<evidence type="ECO:0000256" key="5">
    <source>
        <dbReference type="SAM" id="Phobius"/>
    </source>
</evidence>
<comment type="subcellular location">
    <subcellularLocation>
        <location evidence="1">Membrane</location>
        <topology evidence="1">Multi-pass membrane protein</topology>
    </subcellularLocation>
</comment>
<dbReference type="PhylomeDB" id="A0A068V3Y8"/>
<dbReference type="EMBL" id="HG739180">
    <property type="protein sequence ID" value="CDP15189.1"/>
    <property type="molecule type" value="Genomic_DNA"/>
</dbReference>
<dbReference type="InterPro" id="IPR013525">
    <property type="entry name" value="ABC2_TM"/>
</dbReference>
<evidence type="ECO:0000256" key="2">
    <source>
        <dbReference type="ARBA" id="ARBA00022692"/>
    </source>
</evidence>
<evidence type="ECO:0000313" key="8">
    <source>
        <dbReference type="Proteomes" id="UP000295252"/>
    </source>
</evidence>
<dbReference type="STRING" id="49390.A0A068V3Y8"/>
<name>A0A068V3Y8_COFCA</name>
<protein>
    <recommendedName>
        <fullName evidence="6">ABC-2 type transporter transmembrane domain-containing protein</fullName>
    </recommendedName>
</protein>